<dbReference type="InterPro" id="IPR028011">
    <property type="entry name" value="DUF4476"/>
</dbReference>
<evidence type="ECO:0000313" key="2">
    <source>
        <dbReference type="EMBL" id="WAT91866.1"/>
    </source>
</evidence>
<evidence type="ECO:0000259" key="1">
    <source>
        <dbReference type="Pfam" id="PF14771"/>
    </source>
</evidence>
<organism evidence="2 3">
    <name type="scientific">Vibrio parahaemolyticus</name>
    <dbReference type="NCBI Taxonomy" id="670"/>
    <lineage>
        <taxon>Bacteria</taxon>
        <taxon>Pseudomonadati</taxon>
        <taxon>Pseudomonadota</taxon>
        <taxon>Gammaproteobacteria</taxon>
        <taxon>Vibrionales</taxon>
        <taxon>Vibrionaceae</taxon>
        <taxon>Vibrio</taxon>
    </lineage>
</organism>
<protein>
    <submittedName>
        <fullName evidence="2">DUF4476 domain-containing protein</fullName>
    </submittedName>
</protein>
<dbReference type="AlphaFoldDB" id="A0AA47JJA0"/>
<dbReference type="Proteomes" id="UP001156560">
    <property type="component" value="Chromosome 1"/>
</dbReference>
<reference evidence="2" key="1">
    <citation type="submission" date="2022-12" db="EMBL/GenBank/DDBJ databases">
        <title>Vibrio parahaemolyticus become highly virulent by producing novel Tc toxins.</title>
        <authorList>
            <person name="Yang F."/>
            <person name="You Y."/>
            <person name="Lai Q."/>
            <person name="Xu L."/>
            <person name="Li F."/>
        </authorList>
    </citation>
    <scope>NUCLEOTIDE SEQUENCE</scope>
    <source>
        <strain evidence="2">Vp-HL-202005</strain>
    </source>
</reference>
<dbReference type="Pfam" id="PF14771">
    <property type="entry name" value="DUF4476"/>
    <property type="match status" value="1"/>
</dbReference>
<evidence type="ECO:0000313" key="3">
    <source>
        <dbReference type="Proteomes" id="UP001156560"/>
    </source>
</evidence>
<accession>A0AA47JJA0</accession>
<sequence length="126" mass="14349">MSHFTFDSTKNRFVSDNVNNLNRDLTFKELITLVEYFDFDSSKVKAVKTLRGHHEEYSDLELSELMEVINFDSTKEKMLKVLDAEAVEFSETTSSKSSSTSVTSTKSATLTIRCDGFDCETEYVSK</sequence>
<proteinExistence type="predicted"/>
<name>A0AA47JJA0_VIBPH</name>
<gene>
    <name evidence="2" type="ORF">O1Q84_09640</name>
</gene>
<feature type="domain" description="DUF4476" evidence="1">
    <location>
        <begin position="1"/>
        <end position="51"/>
    </location>
</feature>
<dbReference type="EMBL" id="CP114194">
    <property type="protein sequence ID" value="WAT91866.1"/>
    <property type="molecule type" value="Genomic_DNA"/>
</dbReference>
<dbReference type="RefSeq" id="WP_069535718.1">
    <property type="nucleotide sequence ID" value="NZ_CP114194.1"/>
</dbReference>